<feature type="transmembrane region" description="Helical" evidence="7">
    <location>
        <begin position="7"/>
        <end position="29"/>
    </location>
</feature>
<reference evidence="9 10" key="1">
    <citation type="submission" date="2017-09" db="EMBL/GenBank/DDBJ databases">
        <title>Biodiversity and function of Thalassospira species in the particle-attached aromatic-hydrocarbon-degrading consortia from the surface seawater of the China South Sea.</title>
        <authorList>
            <person name="Dong C."/>
            <person name="Lai Q."/>
            <person name="Shao Z."/>
        </authorList>
    </citation>
    <scope>NUCLEOTIDE SEQUENCE [LARGE SCALE GENOMIC DNA]</scope>
    <source>
        <strain evidence="9 10">139Z-12</strain>
    </source>
</reference>
<comment type="subcellular location">
    <subcellularLocation>
        <location evidence="1 7">Cell membrane</location>
        <topology evidence="1 7">Multi-pass membrane protein</topology>
    </subcellularLocation>
</comment>
<dbReference type="GO" id="GO:0005886">
    <property type="term" value="C:plasma membrane"/>
    <property type="evidence" value="ECO:0007669"/>
    <property type="project" value="UniProtKB-SubCell"/>
</dbReference>
<dbReference type="SUPFAM" id="SSF161098">
    <property type="entry name" value="MetI-like"/>
    <property type="match status" value="1"/>
</dbReference>
<feature type="transmembrane region" description="Helical" evidence="7">
    <location>
        <begin position="67"/>
        <end position="88"/>
    </location>
</feature>
<dbReference type="CDD" id="cd06261">
    <property type="entry name" value="TM_PBP2"/>
    <property type="match status" value="1"/>
</dbReference>
<dbReference type="InterPro" id="IPR000515">
    <property type="entry name" value="MetI-like"/>
</dbReference>
<dbReference type="PANTHER" id="PTHR32243:SF18">
    <property type="entry name" value="INNER MEMBRANE ABC TRANSPORTER PERMEASE PROTEIN YCJP"/>
    <property type="match status" value="1"/>
</dbReference>
<name>A0A2N3L4E8_9PROT</name>
<comment type="similarity">
    <text evidence="7">Belongs to the binding-protein-dependent transport system permease family.</text>
</comment>
<evidence type="ECO:0000256" key="1">
    <source>
        <dbReference type="ARBA" id="ARBA00004651"/>
    </source>
</evidence>
<keyword evidence="10" id="KW-1185">Reference proteome</keyword>
<keyword evidence="5 7" id="KW-1133">Transmembrane helix</keyword>
<dbReference type="InterPro" id="IPR050901">
    <property type="entry name" value="BP-dep_ABC_trans_perm"/>
</dbReference>
<dbReference type="Pfam" id="PF00528">
    <property type="entry name" value="BPD_transp_1"/>
    <property type="match status" value="1"/>
</dbReference>
<feature type="transmembrane region" description="Helical" evidence="7">
    <location>
        <begin position="376"/>
        <end position="394"/>
    </location>
</feature>
<feature type="transmembrane region" description="Helical" evidence="7">
    <location>
        <begin position="35"/>
        <end position="55"/>
    </location>
</feature>
<evidence type="ECO:0000256" key="5">
    <source>
        <dbReference type="ARBA" id="ARBA00022989"/>
    </source>
</evidence>
<dbReference type="EMBL" id="NXGX01000005">
    <property type="protein sequence ID" value="PKR57671.1"/>
    <property type="molecule type" value="Genomic_DNA"/>
</dbReference>
<evidence type="ECO:0000256" key="4">
    <source>
        <dbReference type="ARBA" id="ARBA00022692"/>
    </source>
</evidence>
<feature type="transmembrane region" description="Helical" evidence="7">
    <location>
        <begin position="100"/>
        <end position="118"/>
    </location>
</feature>
<feature type="transmembrane region" description="Helical" evidence="7">
    <location>
        <begin position="138"/>
        <end position="159"/>
    </location>
</feature>
<keyword evidence="2 7" id="KW-0813">Transport</keyword>
<dbReference type="GO" id="GO:0055085">
    <property type="term" value="P:transmembrane transport"/>
    <property type="evidence" value="ECO:0007669"/>
    <property type="project" value="InterPro"/>
</dbReference>
<protein>
    <submittedName>
        <fullName evidence="9">ABC transporter permease</fullName>
    </submittedName>
</protein>
<evidence type="ECO:0000256" key="6">
    <source>
        <dbReference type="ARBA" id="ARBA00023136"/>
    </source>
</evidence>
<organism evidence="9 10">
    <name type="scientific">Thalassospira lohafexi</name>
    <dbReference type="NCBI Taxonomy" id="744227"/>
    <lineage>
        <taxon>Bacteria</taxon>
        <taxon>Pseudomonadati</taxon>
        <taxon>Pseudomonadota</taxon>
        <taxon>Alphaproteobacteria</taxon>
        <taxon>Rhodospirillales</taxon>
        <taxon>Thalassospiraceae</taxon>
        <taxon>Thalassospira</taxon>
    </lineage>
</organism>
<evidence type="ECO:0000256" key="2">
    <source>
        <dbReference type="ARBA" id="ARBA00022448"/>
    </source>
</evidence>
<dbReference type="RefSeq" id="WP_101302713.1">
    <property type="nucleotide sequence ID" value="NZ_NXGX01000005.1"/>
</dbReference>
<keyword evidence="4 7" id="KW-0812">Transmembrane</keyword>
<gene>
    <name evidence="9" type="ORF">COO92_12885</name>
</gene>
<evidence type="ECO:0000313" key="9">
    <source>
        <dbReference type="EMBL" id="PKR57671.1"/>
    </source>
</evidence>
<feature type="transmembrane region" description="Helical" evidence="7">
    <location>
        <begin position="272"/>
        <end position="295"/>
    </location>
</feature>
<evidence type="ECO:0000259" key="8">
    <source>
        <dbReference type="PROSITE" id="PS50928"/>
    </source>
</evidence>
<evidence type="ECO:0000256" key="7">
    <source>
        <dbReference type="RuleBase" id="RU363032"/>
    </source>
</evidence>
<dbReference type="AlphaFoldDB" id="A0A2N3L4E8"/>
<comment type="caution">
    <text evidence="9">The sequence shown here is derived from an EMBL/GenBank/DDBJ whole genome shotgun (WGS) entry which is preliminary data.</text>
</comment>
<evidence type="ECO:0000313" key="10">
    <source>
        <dbReference type="Proteomes" id="UP000233332"/>
    </source>
</evidence>
<keyword evidence="6 7" id="KW-0472">Membrane</keyword>
<accession>A0A2N3L4E8</accession>
<dbReference type="PROSITE" id="PS50928">
    <property type="entry name" value="ABC_TM1"/>
    <property type="match status" value="1"/>
</dbReference>
<proteinExistence type="inferred from homology"/>
<evidence type="ECO:0000256" key="3">
    <source>
        <dbReference type="ARBA" id="ARBA00022475"/>
    </source>
</evidence>
<dbReference type="Gene3D" id="1.10.3720.10">
    <property type="entry name" value="MetI-like"/>
    <property type="match status" value="1"/>
</dbReference>
<feature type="transmembrane region" description="Helical" evidence="7">
    <location>
        <begin position="203"/>
        <end position="227"/>
    </location>
</feature>
<dbReference type="PANTHER" id="PTHR32243">
    <property type="entry name" value="MALTOSE TRANSPORT SYSTEM PERMEASE-RELATED"/>
    <property type="match status" value="1"/>
</dbReference>
<feature type="transmembrane region" description="Helical" evidence="7">
    <location>
        <begin position="239"/>
        <end position="260"/>
    </location>
</feature>
<feature type="transmembrane region" description="Helical" evidence="7">
    <location>
        <begin position="316"/>
        <end position="338"/>
    </location>
</feature>
<dbReference type="InterPro" id="IPR035906">
    <property type="entry name" value="MetI-like_sf"/>
</dbReference>
<dbReference type="Proteomes" id="UP000233332">
    <property type="component" value="Unassembled WGS sequence"/>
</dbReference>
<feature type="domain" description="ABC transmembrane type-1" evidence="8">
    <location>
        <begin position="204"/>
        <end position="394"/>
    </location>
</feature>
<keyword evidence="3" id="KW-1003">Cell membrane</keyword>
<sequence>MRIGTGLLLSLISGLIWGVIAIVITGISLTLITGLAATPIISAGALAGAVNAAIIISRAPKNRTPGLYLVAFAAVVIAMMLVSFGMPFSLSFSQNSATQAFGVGLIALAITFANRMCLMDAHAGMLKRYSFDLVIVRVFKGLGFVFFSVIVILPFYVMVMTSLKNQQDLFLNPLDLSIDLSQGFASLTDSYVELFTQFNFGSFLLTSTIVSVSTVLITLAFSIPGAYAVARLKFPGQTVLSSSILLIYLVPMIVLVIPLYAVFSQLGLRNSLVGLLIVYPATTVPVALYMLQGYFRGIPAELEEAGLMDGLSRLGVIWKITLPLALPALASVSLYVFMIAWNEFLFAFMFLDDPGIFTLSRGVVSLNSSEVPRQHLMAGAVIATVPILAIFLWFERFLVQGLTAGSVKG</sequence>